<dbReference type="GeneID" id="809636"/>
<reference evidence="2" key="2">
    <citation type="journal article" date="2002" name="Mol. Biol. Evol.">
        <title>Hyaloraphidium curvatum: a linear mitochondrial genome, tRNA editing, and an evolutionary link to lower fungi.</title>
        <authorList>
            <person name="Forget L."/>
            <person name="Ustinova J."/>
            <person name="Wang Z."/>
            <person name="Huss V.A."/>
            <person name="Franz Lang B."/>
        </authorList>
    </citation>
    <scope>NUCLEOTIDE SEQUENCE</scope>
</reference>
<geneLocation type="mitochondrion" evidence="2"/>
<sequence length="196" mass="21719">MLSILLLGLLFYLFDVVWLLIFYYWGGDSAIGFATLPLIAVRSLSTSTGNTNSTPGEKDTAEVEGILNDPFDVGVDASEMQEDYADAPVQVESKRLTYVVSHLTKVGPVIIFNSQRDLLASSEDIFGFVIGRDRLASILENGGILHSRKGTFIISVTGVVFLCMVLNIIGKSTPESLWWIRRTLLKYSQLYAVCWN</sequence>
<dbReference type="RefSeq" id="NP_150318.1">
    <property type="nucleotide sequence ID" value="NC_003052.1"/>
</dbReference>
<accession>Q950R1</accession>
<name>Q950R1_SPIPN</name>
<feature type="transmembrane region" description="Helical" evidence="1">
    <location>
        <begin position="150"/>
        <end position="169"/>
    </location>
</feature>
<dbReference type="AlphaFoldDB" id="Q950R1"/>
<keyword evidence="1" id="KW-1133">Transmembrane helix</keyword>
<feature type="transmembrane region" description="Helical" evidence="1">
    <location>
        <begin position="6"/>
        <end position="25"/>
    </location>
</feature>
<protein>
    <submittedName>
        <fullName evidence="2">Orf196</fullName>
    </submittedName>
</protein>
<keyword evidence="1" id="KW-0812">Transmembrane</keyword>
<proteinExistence type="predicted"/>
<keyword evidence="1" id="KW-0472">Membrane</keyword>
<gene>
    <name evidence="2" type="primary">orf196</name>
</gene>
<reference evidence="2" key="1">
    <citation type="submission" date="2001-07" db="EMBL/GenBank/DDBJ databases">
        <authorList>
            <person name="Lang F.B.F."/>
        </authorList>
    </citation>
    <scope>NUCLEOTIDE SEQUENCE</scope>
</reference>
<keyword evidence="2" id="KW-0496">Mitochondrion</keyword>
<dbReference type="EMBL" id="AF404303">
    <property type="protein sequence ID" value="AAK84247.1"/>
    <property type="molecule type" value="Genomic_DNA"/>
</dbReference>
<evidence type="ECO:0000313" key="2">
    <source>
        <dbReference type="EMBL" id="AAK84247.1"/>
    </source>
</evidence>
<evidence type="ECO:0000256" key="1">
    <source>
        <dbReference type="SAM" id="Phobius"/>
    </source>
</evidence>
<organism evidence="2">
    <name type="scientific">Spizellomyces punctatus</name>
    <dbReference type="NCBI Taxonomy" id="109760"/>
    <lineage>
        <taxon>Eukaryota</taxon>
        <taxon>Fungi</taxon>
        <taxon>Fungi incertae sedis</taxon>
        <taxon>Chytridiomycota</taxon>
        <taxon>Chytridiomycota incertae sedis</taxon>
        <taxon>Chytridiomycetes</taxon>
        <taxon>Spizellomycetales</taxon>
        <taxon>Spizellomycetaceae</taxon>
        <taxon>Spizellomyces</taxon>
    </lineage>
</organism>